<evidence type="ECO:0000313" key="3">
    <source>
        <dbReference type="Proteomes" id="UP001596496"/>
    </source>
</evidence>
<dbReference type="PROSITE" id="PS51318">
    <property type="entry name" value="TAT"/>
    <property type="match status" value="1"/>
</dbReference>
<dbReference type="EMBL" id="JBHTCG010000006">
    <property type="protein sequence ID" value="MFC7382707.1"/>
    <property type="molecule type" value="Genomic_DNA"/>
</dbReference>
<dbReference type="Proteomes" id="UP001596496">
    <property type="component" value="Unassembled WGS sequence"/>
</dbReference>
<evidence type="ECO:0008006" key="4">
    <source>
        <dbReference type="Google" id="ProtNLM"/>
    </source>
</evidence>
<dbReference type="RefSeq" id="WP_380826001.1">
    <property type="nucleotide sequence ID" value="NZ_JBHTCG010000006.1"/>
</dbReference>
<evidence type="ECO:0000256" key="1">
    <source>
        <dbReference type="SAM" id="SignalP"/>
    </source>
</evidence>
<accession>A0ABW2P187</accession>
<gene>
    <name evidence="2" type="ORF">ACFQSB_10870</name>
</gene>
<comment type="caution">
    <text evidence="2">The sequence shown here is derived from an EMBL/GenBank/DDBJ whole genome shotgun (WGS) entry which is preliminary data.</text>
</comment>
<reference evidence="3" key="1">
    <citation type="journal article" date="2019" name="Int. J. Syst. Evol. Microbiol.">
        <title>The Global Catalogue of Microorganisms (GCM) 10K type strain sequencing project: providing services to taxonomists for standard genome sequencing and annotation.</title>
        <authorList>
            <consortium name="The Broad Institute Genomics Platform"/>
            <consortium name="The Broad Institute Genome Sequencing Center for Infectious Disease"/>
            <person name="Wu L."/>
            <person name="Ma J."/>
        </authorList>
    </citation>
    <scope>NUCLEOTIDE SEQUENCE [LARGE SCALE GENOMIC DNA]</scope>
    <source>
        <strain evidence="3">CECT 7649</strain>
    </source>
</reference>
<organism evidence="2 3">
    <name type="scientific">Sphaerisporangium rhizosphaerae</name>
    <dbReference type="NCBI Taxonomy" id="2269375"/>
    <lineage>
        <taxon>Bacteria</taxon>
        <taxon>Bacillati</taxon>
        <taxon>Actinomycetota</taxon>
        <taxon>Actinomycetes</taxon>
        <taxon>Streptosporangiales</taxon>
        <taxon>Streptosporangiaceae</taxon>
        <taxon>Sphaerisporangium</taxon>
    </lineage>
</organism>
<feature type="chain" id="PRO_5046675410" description="VCBS repeat-containing protein" evidence="1">
    <location>
        <begin position="36"/>
        <end position="455"/>
    </location>
</feature>
<proteinExistence type="predicted"/>
<dbReference type="InterPro" id="IPR006311">
    <property type="entry name" value="TAT_signal"/>
</dbReference>
<sequence length="455" mass="48643">MSASPSRPARGALRLAGITAMALTCSLLIAPAAMAGPTPAPSAKASDVGALRAVAACDANGTTSTDSALATQLNGSLKAKMKGYMSAYRVSCARMVVKAVRDRGLNLRAAVIAITTTIVESSIDNISEELDHDSLGLFQQRASWGTRAERLNPDWATNAFLKKMQSKYPDEKWLTAPIGEVCQAVQVSAYPDRYQPQAGDAKIIVDAIVASQAPPDPVDYGVLDFTLSDSFDSNTNTRPVIRYGNSPMIPIIGDWDGDGVDTPSAYDPTTATFHLSNNPSNGQSQYNIKYGNRNSIPIVGDWDGDGKDNIGVRMGYSFYLRTTPITSTTETTTSYGYGNTNWIPVVGDWDGNGTDTPSAYDPATGIFYISNNPASGDADYHFKYGNDYSTPFAGDWDGDGKTNIGVRMGYTFYLRTSPVTSATETTRPVPFGNTADLPVIGDWNGDGTDTQGIVR</sequence>
<protein>
    <recommendedName>
        <fullName evidence="4">VCBS repeat-containing protein</fullName>
    </recommendedName>
</protein>
<evidence type="ECO:0000313" key="2">
    <source>
        <dbReference type="EMBL" id="MFC7382707.1"/>
    </source>
</evidence>
<feature type="signal peptide" evidence="1">
    <location>
        <begin position="1"/>
        <end position="35"/>
    </location>
</feature>
<keyword evidence="3" id="KW-1185">Reference proteome</keyword>
<dbReference type="SUPFAM" id="SSF69318">
    <property type="entry name" value="Integrin alpha N-terminal domain"/>
    <property type="match status" value="1"/>
</dbReference>
<keyword evidence="1" id="KW-0732">Signal</keyword>
<dbReference type="InterPro" id="IPR028994">
    <property type="entry name" value="Integrin_alpha_N"/>
</dbReference>
<name>A0ABW2P187_9ACTN</name>